<keyword evidence="3" id="KW-1185">Reference proteome</keyword>
<organism evidence="2 3">
    <name type="scientific">Aspergillus keveii</name>
    <dbReference type="NCBI Taxonomy" id="714993"/>
    <lineage>
        <taxon>Eukaryota</taxon>
        <taxon>Fungi</taxon>
        <taxon>Dikarya</taxon>
        <taxon>Ascomycota</taxon>
        <taxon>Pezizomycotina</taxon>
        <taxon>Eurotiomycetes</taxon>
        <taxon>Eurotiomycetidae</taxon>
        <taxon>Eurotiales</taxon>
        <taxon>Aspergillaceae</taxon>
        <taxon>Aspergillus</taxon>
        <taxon>Aspergillus subgen. Nidulantes</taxon>
    </lineage>
</organism>
<dbReference type="EMBL" id="JBFTWV010000015">
    <property type="protein sequence ID" value="KAL2798010.1"/>
    <property type="molecule type" value="Genomic_DNA"/>
</dbReference>
<reference evidence="2 3" key="1">
    <citation type="submission" date="2024-07" db="EMBL/GenBank/DDBJ databases">
        <title>Section-level genome sequencing and comparative genomics of Aspergillus sections Usti and Cavernicolus.</title>
        <authorList>
            <consortium name="Lawrence Berkeley National Laboratory"/>
            <person name="Nybo J.L."/>
            <person name="Vesth T.C."/>
            <person name="Theobald S."/>
            <person name="Frisvad J.C."/>
            <person name="Larsen T.O."/>
            <person name="Kjaerboelling I."/>
            <person name="Rothschild-Mancinelli K."/>
            <person name="Lyhne E.K."/>
            <person name="Kogle M.E."/>
            <person name="Barry K."/>
            <person name="Clum A."/>
            <person name="Na H."/>
            <person name="Ledsgaard L."/>
            <person name="Lin J."/>
            <person name="Lipzen A."/>
            <person name="Kuo A."/>
            <person name="Riley R."/>
            <person name="Mondo S."/>
            <person name="Labutti K."/>
            <person name="Haridas S."/>
            <person name="Pangalinan J."/>
            <person name="Salamov A.A."/>
            <person name="Simmons B.A."/>
            <person name="Magnuson J.K."/>
            <person name="Chen J."/>
            <person name="Drula E."/>
            <person name="Henrissat B."/>
            <person name="Wiebenga A."/>
            <person name="Lubbers R.J."/>
            <person name="Gomes A.C."/>
            <person name="Makela M.R."/>
            <person name="Stajich J."/>
            <person name="Grigoriev I.V."/>
            <person name="Mortensen U.H."/>
            <person name="De Vries R.P."/>
            <person name="Baker S.E."/>
            <person name="Andersen M.R."/>
        </authorList>
    </citation>
    <scope>NUCLEOTIDE SEQUENCE [LARGE SCALE GENOMIC DNA]</scope>
    <source>
        <strain evidence="2 3">CBS 209.92</strain>
    </source>
</reference>
<gene>
    <name evidence="2" type="ORF">BJX66DRAFT_334363</name>
</gene>
<sequence length="200" mass="20937">MRFSIISVVCLATAAFAQDDAPTTTIDIGKLPSQLSQLAALLPTLPPNWKLPERFSSLQSALPTPPPGIAKDVLAAIPTSVLQGLVNPASRSALQDQVASDGPPQWYQELPTSVKEYFALFATQAADRGITYNPEAAVATNGSIEASTGDDEDGEGGEAWDLNEVVQDEDESGAMAQFERRAVSSSVLVALGILGVAVAL</sequence>
<feature type="signal peptide" evidence="1">
    <location>
        <begin position="1"/>
        <end position="17"/>
    </location>
</feature>
<proteinExistence type="predicted"/>
<accession>A0ABR4GG32</accession>
<evidence type="ECO:0008006" key="4">
    <source>
        <dbReference type="Google" id="ProtNLM"/>
    </source>
</evidence>
<feature type="chain" id="PRO_5045713717" description="GPI anchored protein" evidence="1">
    <location>
        <begin position="18"/>
        <end position="200"/>
    </location>
</feature>
<dbReference type="Proteomes" id="UP001610563">
    <property type="component" value="Unassembled WGS sequence"/>
</dbReference>
<protein>
    <recommendedName>
        <fullName evidence="4">GPI anchored protein</fullName>
    </recommendedName>
</protein>
<evidence type="ECO:0000313" key="2">
    <source>
        <dbReference type="EMBL" id="KAL2798010.1"/>
    </source>
</evidence>
<comment type="caution">
    <text evidence="2">The sequence shown here is derived from an EMBL/GenBank/DDBJ whole genome shotgun (WGS) entry which is preliminary data.</text>
</comment>
<keyword evidence="1" id="KW-0732">Signal</keyword>
<evidence type="ECO:0000256" key="1">
    <source>
        <dbReference type="SAM" id="SignalP"/>
    </source>
</evidence>
<name>A0ABR4GG32_9EURO</name>
<evidence type="ECO:0000313" key="3">
    <source>
        <dbReference type="Proteomes" id="UP001610563"/>
    </source>
</evidence>